<organism evidence="1 2">
    <name type="scientific">Uncinula necator</name>
    <name type="common">Grape powdery mildew</name>
    <dbReference type="NCBI Taxonomy" id="52586"/>
    <lineage>
        <taxon>Eukaryota</taxon>
        <taxon>Fungi</taxon>
        <taxon>Dikarya</taxon>
        <taxon>Ascomycota</taxon>
        <taxon>Pezizomycotina</taxon>
        <taxon>Leotiomycetes</taxon>
        <taxon>Erysiphales</taxon>
        <taxon>Erysiphaceae</taxon>
        <taxon>Erysiphe</taxon>
    </lineage>
</organism>
<dbReference type="AlphaFoldDB" id="A0A0B1PCH6"/>
<accession>A0A0B1PCH6</accession>
<dbReference type="Proteomes" id="UP000030854">
    <property type="component" value="Unassembled WGS sequence"/>
</dbReference>
<evidence type="ECO:0000313" key="2">
    <source>
        <dbReference type="Proteomes" id="UP000030854"/>
    </source>
</evidence>
<proteinExistence type="predicted"/>
<comment type="caution">
    <text evidence="1">The sequence shown here is derived from an EMBL/GenBank/DDBJ whole genome shotgun (WGS) entry which is preliminary data.</text>
</comment>
<dbReference type="HOGENOM" id="CLU_1556412_0_0_1"/>
<reference evidence="1 2" key="1">
    <citation type="journal article" date="2014" name="BMC Genomics">
        <title>Adaptive genomic structural variation in the grape powdery mildew pathogen, Erysiphe necator.</title>
        <authorList>
            <person name="Jones L."/>
            <person name="Riaz S."/>
            <person name="Morales-Cruz A."/>
            <person name="Amrine K.C."/>
            <person name="McGuire B."/>
            <person name="Gubler W.D."/>
            <person name="Walker M.A."/>
            <person name="Cantu D."/>
        </authorList>
    </citation>
    <scope>NUCLEOTIDE SEQUENCE [LARGE SCALE GENOMIC DNA]</scope>
    <source>
        <strain evidence="2">c</strain>
    </source>
</reference>
<keyword evidence="2" id="KW-1185">Reference proteome</keyword>
<sequence length="172" mass="18966">MNSDTKGKMDLDTQNDALPNHAAWGQLAEVWDTIVTNSTSRRFALPMNLPRAIQKYLSRAHSVGNSSLGNSEPINFSDLYPPAATDLQFRLNGEVTCVEQGLGLETNTSRKPKASISDASTNFSQAPQLSNPVKFDGISSNFNIFATNLELHFKSGPYTYDSEKFKILYADL</sequence>
<dbReference type="EMBL" id="JNVN01000547">
    <property type="protein sequence ID" value="KHJ35065.1"/>
    <property type="molecule type" value="Genomic_DNA"/>
</dbReference>
<evidence type="ECO:0000313" key="1">
    <source>
        <dbReference type="EMBL" id="KHJ35065.1"/>
    </source>
</evidence>
<name>A0A0B1PCH6_UNCNE</name>
<gene>
    <name evidence="1" type="ORF">EV44_g5483</name>
</gene>
<protein>
    <submittedName>
        <fullName evidence="1">Uncharacterized protein</fullName>
    </submittedName>
</protein>